<dbReference type="STRING" id="187272.Mlg_1344"/>
<evidence type="ECO:0000256" key="4">
    <source>
        <dbReference type="ARBA" id="ARBA00022801"/>
    </source>
</evidence>
<evidence type="ECO:0000256" key="1">
    <source>
        <dbReference type="ARBA" id="ARBA00005454"/>
    </source>
</evidence>
<sequence>MELIRNFSIIAHIDHGKSTLADRLIQICGGLTEREMAEQVLDSMDIERERGITIKAQSVSLAYQAKDGKTYQLNIIDTPGHVDFSYEVSRSLTACEGALLVVDASQGVEAQSVANCYTAVDQGLEVLPVLNKIDLPSAEPERVINQIEEIIGLDGTETQMISAKTGQGIAELLEFIVEKIPAPTGEAEAPLKALIIDSWFDNYLGVVSLVRVFEGTLKKGDKIRVMSTGREFQVDQLGIFTPKRNPRNELGTGQVGFVVAGIKDIDGAPVGDTLTHAQRPSDAPVPGFKHVQPRVFAGMFPINADDYENLREALQKLRLNDAALHFEPETSQALGFGFRCGFLGMLHMEIVQERLEREYDLDLITTAPTVVHEVLTKKGEAQPIDNPSNLPEANYIDEIREPIIVANILVPQEYVGNVINLCVEKRGVQKDMQYVGNQISLAYEMPMAEVVLDFFDRLKSASRGFASFDYEFKRFQAADLVKLDILINRERVDSLSVIVHRDMAQVRGRELTERLRELIPRQMFEVAIQAAIGSHVIARSTVKALRKNVTAKCYGGDISRKRKLLEKQKAGKKRMKQVGKVEIPQEAFLAVLQVDNK</sequence>
<dbReference type="InterPro" id="IPR035647">
    <property type="entry name" value="EFG_III/V"/>
</dbReference>
<dbReference type="PRINTS" id="PR00315">
    <property type="entry name" value="ELONGATNFCT"/>
</dbReference>
<dbReference type="InterPro" id="IPR013842">
    <property type="entry name" value="LepA_CTD"/>
</dbReference>
<evidence type="ECO:0000256" key="6">
    <source>
        <dbReference type="ARBA" id="ARBA00023134"/>
    </source>
</evidence>
<dbReference type="InterPro" id="IPR000795">
    <property type="entry name" value="T_Tr_GTP-bd_dom"/>
</dbReference>
<comment type="similarity">
    <text evidence="1 12">Belongs to the TRAFAC class translation factor GTPase superfamily. Classic translation factor GTPase family. LepA subfamily.</text>
</comment>
<dbReference type="GO" id="GO:0097216">
    <property type="term" value="F:guanosine tetraphosphate binding"/>
    <property type="evidence" value="ECO:0007669"/>
    <property type="project" value="UniProtKB-ARBA"/>
</dbReference>
<keyword evidence="6 12" id="KW-0342">GTP-binding</keyword>
<gene>
    <name evidence="12" type="primary">lepA</name>
    <name evidence="14" type="ORF">CAL65_04400</name>
</gene>
<comment type="catalytic activity">
    <reaction evidence="8 12">
        <text>GTP + H2O = GDP + phosphate + H(+)</text>
        <dbReference type="Rhea" id="RHEA:19669"/>
        <dbReference type="ChEBI" id="CHEBI:15377"/>
        <dbReference type="ChEBI" id="CHEBI:15378"/>
        <dbReference type="ChEBI" id="CHEBI:37565"/>
        <dbReference type="ChEBI" id="CHEBI:43474"/>
        <dbReference type="ChEBI" id="CHEBI:58189"/>
        <dbReference type="EC" id="3.6.5.n1"/>
    </reaction>
</comment>
<keyword evidence="2 12" id="KW-1003">Cell membrane</keyword>
<dbReference type="AlphaFoldDB" id="A0A3E0X1I2"/>
<dbReference type="FunFam" id="3.30.70.240:FF:000007">
    <property type="entry name" value="Translation factor GUF1, mitochondrial"/>
    <property type="match status" value="1"/>
</dbReference>
<keyword evidence="15" id="KW-1185">Reference proteome</keyword>
<dbReference type="InterPro" id="IPR005225">
    <property type="entry name" value="Small_GTP-bd"/>
</dbReference>
<dbReference type="EC" id="3.6.5.n1" evidence="11 12"/>
<dbReference type="CDD" id="cd01890">
    <property type="entry name" value="LepA"/>
    <property type="match status" value="1"/>
</dbReference>
<evidence type="ECO:0000256" key="10">
    <source>
        <dbReference type="ARBA" id="ARBA00061052"/>
    </source>
</evidence>
<evidence type="ECO:0000256" key="12">
    <source>
        <dbReference type="HAMAP-Rule" id="MF_00071"/>
    </source>
</evidence>
<keyword evidence="14" id="KW-0251">Elongation factor</keyword>
<dbReference type="Pfam" id="PF00679">
    <property type="entry name" value="EFG_C"/>
    <property type="match status" value="1"/>
</dbReference>
<name>A0A3E0X1I2_9GAMM</name>
<reference evidence="15" key="1">
    <citation type="submission" date="2017-05" db="EMBL/GenBank/DDBJ databases">
        <authorList>
            <person name="Sharma S."/>
            <person name="Sidhu C."/>
            <person name="Pinnaka A.K."/>
        </authorList>
    </citation>
    <scope>NUCLEOTIDE SEQUENCE [LARGE SCALE GENOMIC DNA]</scope>
    <source>
        <strain evidence="15">AK93</strain>
    </source>
</reference>
<comment type="similarity">
    <text evidence="10">Belongs to the GTP-binding elongation factor family. LepA subfamily.</text>
</comment>
<evidence type="ECO:0000313" key="15">
    <source>
        <dbReference type="Proteomes" id="UP000256763"/>
    </source>
</evidence>
<comment type="caution">
    <text evidence="14">The sequence shown here is derived from an EMBL/GenBank/DDBJ whole genome shotgun (WGS) entry which is preliminary data.</text>
</comment>
<evidence type="ECO:0000256" key="3">
    <source>
        <dbReference type="ARBA" id="ARBA00022741"/>
    </source>
</evidence>
<dbReference type="GO" id="GO:0003924">
    <property type="term" value="F:GTPase activity"/>
    <property type="evidence" value="ECO:0007669"/>
    <property type="project" value="UniProtKB-UniRule"/>
</dbReference>
<dbReference type="InterPro" id="IPR004161">
    <property type="entry name" value="EFTu-like_2"/>
</dbReference>
<proteinExistence type="inferred from homology"/>
<dbReference type="InterPro" id="IPR031157">
    <property type="entry name" value="G_TR_CS"/>
</dbReference>
<evidence type="ECO:0000259" key="13">
    <source>
        <dbReference type="PROSITE" id="PS51722"/>
    </source>
</evidence>
<dbReference type="Gene3D" id="2.40.30.10">
    <property type="entry name" value="Translation factors"/>
    <property type="match status" value="1"/>
</dbReference>
<feature type="domain" description="Tr-type G" evidence="13">
    <location>
        <begin position="2"/>
        <end position="184"/>
    </location>
</feature>
<protein>
    <recommendedName>
        <fullName evidence="11 12">Elongation factor 4</fullName>
        <shortName evidence="12">EF-4</shortName>
        <ecNumber evidence="11 12">3.6.5.n1</ecNumber>
    </recommendedName>
    <alternativeName>
        <fullName evidence="12">Ribosomal back-translocase LepA</fullName>
    </alternativeName>
</protein>
<dbReference type="InterPro" id="IPR000640">
    <property type="entry name" value="EFG_V-like"/>
</dbReference>
<dbReference type="SUPFAM" id="SSF52540">
    <property type="entry name" value="P-loop containing nucleoside triphosphate hydrolases"/>
    <property type="match status" value="1"/>
</dbReference>
<dbReference type="CDD" id="cd16260">
    <property type="entry name" value="EF4_III"/>
    <property type="match status" value="1"/>
</dbReference>
<dbReference type="PANTHER" id="PTHR43512:SF4">
    <property type="entry name" value="TRANSLATION FACTOR GUF1 HOMOLOG, CHLOROPLASTIC"/>
    <property type="match status" value="1"/>
</dbReference>
<dbReference type="Gene3D" id="3.30.70.870">
    <property type="entry name" value="Elongation Factor G (Translational Gtpase), domain 3"/>
    <property type="match status" value="1"/>
</dbReference>
<dbReference type="Gene3D" id="3.30.70.240">
    <property type="match status" value="1"/>
</dbReference>
<evidence type="ECO:0000256" key="9">
    <source>
        <dbReference type="ARBA" id="ARBA00057626"/>
    </source>
</evidence>
<dbReference type="GO" id="GO:0005525">
    <property type="term" value="F:GTP binding"/>
    <property type="evidence" value="ECO:0007669"/>
    <property type="project" value="UniProtKB-UniRule"/>
</dbReference>
<dbReference type="SUPFAM" id="SSF54980">
    <property type="entry name" value="EF-G C-terminal domain-like"/>
    <property type="match status" value="2"/>
</dbReference>
<dbReference type="InterPro" id="IPR027417">
    <property type="entry name" value="P-loop_NTPase"/>
</dbReference>
<dbReference type="CDD" id="cd03699">
    <property type="entry name" value="EF4_II"/>
    <property type="match status" value="1"/>
</dbReference>
<comment type="subcellular location">
    <subcellularLocation>
        <location evidence="12">Cell membrane</location>
        <topology evidence="12">Peripheral membrane protein</topology>
        <orientation evidence="12">Cytoplasmic side</orientation>
    </subcellularLocation>
</comment>
<dbReference type="EMBL" id="NFZW01000003">
    <property type="protein sequence ID" value="RFA38586.1"/>
    <property type="molecule type" value="Genomic_DNA"/>
</dbReference>
<dbReference type="InterPro" id="IPR038363">
    <property type="entry name" value="LepA_C_sf"/>
</dbReference>
<dbReference type="GO" id="GO:0003746">
    <property type="term" value="F:translation elongation factor activity"/>
    <property type="evidence" value="ECO:0007669"/>
    <property type="project" value="UniProtKB-UniRule"/>
</dbReference>
<dbReference type="FunFam" id="2.40.30.10:FF:000015">
    <property type="entry name" value="Translation factor GUF1, mitochondrial"/>
    <property type="match status" value="1"/>
</dbReference>
<dbReference type="NCBIfam" id="TIGR00231">
    <property type="entry name" value="small_GTP"/>
    <property type="match status" value="1"/>
</dbReference>
<dbReference type="HAMAP" id="MF_00071">
    <property type="entry name" value="LepA"/>
    <property type="match status" value="1"/>
</dbReference>
<evidence type="ECO:0000313" key="14">
    <source>
        <dbReference type="EMBL" id="RFA38586.1"/>
    </source>
</evidence>
<feature type="binding site" evidence="12">
    <location>
        <begin position="131"/>
        <end position="134"/>
    </location>
    <ligand>
        <name>GTP</name>
        <dbReference type="ChEBI" id="CHEBI:37565"/>
    </ligand>
</feature>
<dbReference type="Pfam" id="PF00009">
    <property type="entry name" value="GTP_EFTU"/>
    <property type="match status" value="1"/>
</dbReference>
<dbReference type="Pfam" id="PF03144">
    <property type="entry name" value="GTP_EFTU_D2"/>
    <property type="match status" value="1"/>
</dbReference>
<dbReference type="Gene3D" id="3.40.50.300">
    <property type="entry name" value="P-loop containing nucleotide triphosphate hydrolases"/>
    <property type="match status" value="1"/>
</dbReference>
<comment type="function">
    <text evidence="9 12">Required for accurate and efficient protein synthesis under certain stress conditions. May act as a fidelity factor of the translation reaction, by catalyzing a one-codon backward translocation of tRNAs on improperly translocated ribosomes. Back-translocation proceeds from a post-translocation (POST) complex to a pre-translocation (PRE) complex, thus giving elongation factor G a second chance to translocate the tRNAs correctly. Binds to ribosomes in a GTP-dependent manner.</text>
</comment>
<keyword evidence="4 12" id="KW-0378">Hydrolase</keyword>
<feature type="binding site" evidence="12">
    <location>
        <begin position="14"/>
        <end position="19"/>
    </location>
    <ligand>
        <name>GTP</name>
        <dbReference type="ChEBI" id="CHEBI:37565"/>
    </ligand>
</feature>
<dbReference type="CDD" id="cd03709">
    <property type="entry name" value="lepA_C"/>
    <property type="match status" value="1"/>
</dbReference>
<dbReference type="NCBIfam" id="TIGR01393">
    <property type="entry name" value="lepA"/>
    <property type="match status" value="1"/>
</dbReference>
<dbReference type="GO" id="GO:0005886">
    <property type="term" value="C:plasma membrane"/>
    <property type="evidence" value="ECO:0007669"/>
    <property type="project" value="UniProtKB-SubCell"/>
</dbReference>
<evidence type="ECO:0000256" key="7">
    <source>
        <dbReference type="ARBA" id="ARBA00023136"/>
    </source>
</evidence>
<dbReference type="PROSITE" id="PS51722">
    <property type="entry name" value="G_TR_2"/>
    <property type="match status" value="1"/>
</dbReference>
<dbReference type="FunFam" id="3.30.70.2570:FF:000001">
    <property type="entry name" value="Translation factor GUF1, mitochondrial"/>
    <property type="match status" value="1"/>
</dbReference>
<dbReference type="Pfam" id="PF06421">
    <property type="entry name" value="LepA_C"/>
    <property type="match status" value="1"/>
</dbReference>
<dbReference type="GO" id="GO:0045727">
    <property type="term" value="P:positive regulation of translation"/>
    <property type="evidence" value="ECO:0007669"/>
    <property type="project" value="UniProtKB-UniRule"/>
</dbReference>
<dbReference type="GO" id="GO:0043022">
    <property type="term" value="F:ribosome binding"/>
    <property type="evidence" value="ECO:0007669"/>
    <property type="project" value="UniProtKB-UniRule"/>
</dbReference>
<evidence type="ECO:0000256" key="8">
    <source>
        <dbReference type="ARBA" id="ARBA00050293"/>
    </source>
</evidence>
<dbReference type="InterPro" id="IPR035654">
    <property type="entry name" value="LepA_IV"/>
</dbReference>
<keyword evidence="7 12" id="KW-0472">Membrane</keyword>
<evidence type="ECO:0000256" key="11">
    <source>
        <dbReference type="ARBA" id="ARBA00066744"/>
    </source>
</evidence>
<dbReference type="PANTHER" id="PTHR43512">
    <property type="entry name" value="TRANSLATION FACTOR GUF1-RELATED"/>
    <property type="match status" value="1"/>
</dbReference>
<dbReference type="SMART" id="SM00838">
    <property type="entry name" value="EFG_C"/>
    <property type="match status" value="1"/>
</dbReference>
<keyword evidence="3 12" id="KW-0547">Nucleotide-binding</keyword>
<organism evidence="14 15">
    <name type="scientific">Alkalilimnicola ehrlichii</name>
    <dbReference type="NCBI Taxonomy" id="351052"/>
    <lineage>
        <taxon>Bacteria</taxon>
        <taxon>Pseudomonadati</taxon>
        <taxon>Pseudomonadota</taxon>
        <taxon>Gammaproteobacteria</taxon>
        <taxon>Chromatiales</taxon>
        <taxon>Ectothiorhodospiraceae</taxon>
        <taxon>Alkalilimnicola</taxon>
    </lineage>
</organism>
<evidence type="ECO:0000256" key="5">
    <source>
        <dbReference type="ARBA" id="ARBA00022917"/>
    </source>
</evidence>
<keyword evidence="5 12" id="KW-0648">Protein biosynthesis</keyword>
<evidence type="ECO:0000256" key="2">
    <source>
        <dbReference type="ARBA" id="ARBA00022475"/>
    </source>
</evidence>
<dbReference type="InterPro" id="IPR006297">
    <property type="entry name" value="EF-4"/>
</dbReference>
<dbReference type="FunFam" id="3.30.70.870:FF:000004">
    <property type="entry name" value="Translation factor GUF1, mitochondrial"/>
    <property type="match status" value="1"/>
</dbReference>
<accession>A0A3E0X1I2</accession>
<dbReference type="Gene3D" id="3.30.70.2570">
    <property type="entry name" value="Elongation factor 4, C-terminal domain"/>
    <property type="match status" value="1"/>
</dbReference>
<dbReference type="Proteomes" id="UP000256763">
    <property type="component" value="Unassembled WGS sequence"/>
</dbReference>
<dbReference type="FunFam" id="3.40.50.300:FF:000078">
    <property type="entry name" value="Elongation factor 4"/>
    <property type="match status" value="1"/>
</dbReference>
<dbReference type="PROSITE" id="PS00301">
    <property type="entry name" value="G_TR_1"/>
    <property type="match status" value="1"/>
</dbReference>